<sequence length="125" mass="15360">MCSFFFYGKNTLGLQIITNKTFVKKQDSIQIHIFDLEDYLKNQREIVSILKDKGFNDVTVNYERNFWNNMNLIYWIKLEQLSPFVNFTYDGFFKENEISEEYESIYVWCFFRWIKIYKSKNRATY</sequence>
<dbReference type="EMBL" id="LSFL01000042">
    <property type="protein sequence ID" value="OBY61588.1"/>
    <property type="molecule type" value="Genomic_DNA"/>
</dbReference>
<dbReference type="STRING" id="996801.BW723_11640"/>
<evidence type="ECO:0000313" key="1">
    <source>
        <dbReference type="EMBL" id="OBY61588.1"/>
    </source>
</evidence>
<protein>
    <submittedName>
        <fullName evidence="1">Uncharacterized protein</fullName>
    </submittedName>
</protein>
<dbReference type="AlphaFoldDB" id="A0A1B8TQ53"/>
<accession>A0A1B8TQ53</accession>
<reference evidence="2" key="1">
    <citation type="submission" date="2016-02" db="EMBL/GenBank/DDBJ databases">
        <title>Paenibacillus sp. LPB0068, isolated from Crassostrea gigas.</title>
        <authorList>
            <person name="Shin S.-K."/>
            <person name="Yi H."/>
        </authorList>
    </citation>
    <scope>NUCLEOTIDE SEQUENCE [LARGE SCALE GENOMIC DNA]</scope>
    <source>
        <strain evidence="2">KCTC 23969</strain>
    </source>
</reference>
<keyword evidence="2" id="KW-1185">Reference proteome</keyword>
<proteinExistence type="predicted"/>
<gene>
    <name evidence="1" type="ORF">LPB301_16135</name>
</gene>
<evidence type="ECO:0000313" key="2">
    <source>
        <dbReference type="Proteomes" id="UP000092612"/>
    </source>
</evidence>
<organism evidence="1 2">
    <name type="scientific">Polaribacter reichenbachii</name>
    <dbReference type="NCBI Taxonomy" id="996801"/>
    <lineage>
        <taxon>Bacteria</taxon>
        <taxon>Pseudomonadati</taxon>
        <taxon>Bacteroidota</taxon>
        <taxon>Flavobacteriia</taxon>
        <taxon>Flavobacteriales</taxon>
        <taxon>Flavobacteriaceae</taxon>
    </lineage>
</organism>
<dbReference type="Proteomes" id="UP000092612">
    <property type="component" value="Unassembled WGS sequence"/>
</dbReference>
<comment type="caution">
    <text evidence="1">The sequence shown here is derived from an EMBL/GenBank/DDBJ whole genome shotgun (WGS) entry which is preliminary data.</text>
</comment>
<name>A0A1B8TQ53_9FLAO</name>